<accession>A0ABW5CU59</accession>
<feature type="chain" id="PRO_5045300698" evidence="3">
    <location>
        <begin position="29"/>
        <end position="538"/>
    </location>
</feature>
<dbReference type="PANTHER" id="PTHR30290:SF34">
    <property type="entry name" value="ABC TRANSPORTER, PERIPLASMIC OLIGO-PEPTIDE BINDING PROTEIN, PUTATIVE-RELATED"/>
    <property type="match status" value="1"/>
</dbReference>
<sequence length="538" mass="59523">MTSIAFNARLRGALLAGAGIALCAAALAPVQEVRAQGAPGELAWADTLPSGLDPHVVFDVPMQLYMLNVYDNLYRYQGNPPELVPWLAESHTMSEDGLTWTFTLREGITFHDGSDMTAEDVVYSFQRVLGLGRGPASAFLSYLQPENVTALDERTVEFVLDTPYAPFLSAIPLVSILNAGLMREHESDEDWGSAWLASNAAGSGAYAFDPASYIPRGNITVERFEDHFLGWAHNDDPIDIVRVPFIAENSTRILALLNGEVQATDSYLPSDQVERVEAADGVHVASDESMRVMVIRMNNGKAPFDNVNFRRCLSHAFNYEGFIDVILQGHAVRNPGPIPQTLWGAPADVPGYSYDLDKAREACDLARSEGAPVDRTVSIHTQSELDLTLQAAQVLQGDARQLGLNIEIVPDTWANMTGSMGSMESTPDMWIHWVSTYFVDPENWIGQMYDSQFHGTWKASSWYDNAEVDELLRTARTVTDEDTRRQAYEAASRIVIDEAADIWIYNTIQMRGMSDRIEGYEFSPVGSGAEFRTLSLTD</sequence>
<keyword evidence="3" id="KW-0732">Signal</keyword>
<dbReference type="PANTHER" id="PTHR30290">
    <property type="entry name" value="PERIPLASMIC BINDING COMPONENT OF ABC TRANSPORTER"/>
    <property type="match status" value="1"/>
</dbReference>
<comment type="similarity">
    <text evidence="2">Belongs to the bacterial solute-binding protein 5 family.</text>
</comment>
<dbReference type="CDD" id="cd08512">
    <property type="entry name" value="PBP2_NikA_DppA_OppA_like_7"/>
    <property type="match status" value="1"/>
</dbReference>
<evidence type="ECO:0000256" key="1">
    <source>
        <dbReference type="ARBA" id="ARBA00004418"/>
    </source>
</evidence>
<evidence type="ECO:0000259" key="4">
    <source>
        <dbReference type="Pfam" id="PF00496"/>
    </source>
</evidence>
<dbReference type="SUPFAM" id="SSF53850">
    <property type="entry name" value="Periplasmic binding protein-like II"/>
    <property type="match status" value="1"/>
</dbReference>
<dbReference type="EMBL" id="JBHUIJ010000028">
    <property type="protein sequence ID" value="MFD2239323.1"/>
    <property type="molecule type" value="Genomic_DNA"/>
</dbReference>
<keyword evidence="6" id="KW-1185">Reference proteome</keyword>
<name>A0ABW5CU59_9HYPH</name>
<proteinExistence type="inferred from homology"/>
<evidence type="ECO:0000256" key="2">
    <source>
        <dbReference type="ARBA" id="ARBA00005695"/>
    </source>
</evidence>
<comment type="caution">
    <text evidence="5">The sequence shown here is derived from an EMBL/GenBank/DDBJ whole genome shotgun (WGS) entry which is preliminary data.</text>
</comment>
<dbReference type="Gene3D" id="3.90.76.10">
    <property type="entry name" value="Dipeptide-binding Protein, Domain 1"/>
    <property type="match status" value="1"/>
</dbReference>
<evidence type="ECO:0000313" key="6">
    <source>
        <dbReference type="Proteomes" id="UP001597371"/>
    </source>
</evidence>
<dbReference type="Proteomes" id="UP001597371">
    <property type="component" value="Unassembled WGS sequence"/>
</dbReference>
<dbReference type="InterPro" id="IPR039424">
    <property type="entry name" value="SBP_5"/>
</dbReference>
<protein>
    <submittedName>
        <fullName evidence="5">ABC transporter substrate-binding protein</fullName>
    </submittedName>
</protein>
<dbReference type="InterPro" id="IPR030678">
    <property type="entry name" value="Peptide/Ni-bd"/>
</dbReference>
<dbReference type="InterPro" id="IPR000914">
    <property type="entry name" value="SBP_5_dom"/>
</dbReference>
<evidence type="ECO:0000313" key="5">
    <source>
        <dbReference type="EMBL" id="MFD2239323.1"/>
    </source>
</evidence>
<dbReference type="RefSeq" id="WP_209738162.1">
    <property type="nucleotide sequence ID" value="NZ_CP072611.1"/>
</dbReference>
<dbReference type="Pfam" id="PF00496">
    <property type="entry name" value="SBP_bac_5"/>
    <property type="match status" value="1"/>
</dbReference>
<dbReference type="Gene3D" id="3.10.105.10">
    <property type="entry name" value="Dipeptide-binding Protein, Domain 3"/>
    <property type="match status" value="1"/>
</dbReference>
<comment type="subcellular location">
    <subcellularLocation>
        <location evidence="1">Periplasm</location>
    </subcellularLocation>
</comment>
<reference evidence="6" key="1">
    <citation type="journal article" date="2019" name="Int. J. Syst. Evol. Microbiol.">
        <title>The Global Catalogue of Microorganisms (GCM) 10K type strain sequencing project: providing services to taxonomists for standard genome sequencing and annotation.</title>
        <authorList>
            <consortium name="The Broad Institute Genomics Platform"/>
            <consortium name="The Broad Institute Genome Sequencing Center for Infectious Disease"/>
            <person name="Wu L."/>
            <person name="Ma J."/>
        </authorList>
    </citation>
    <scope>NUCLEOTIDE SEQUENCE [LARGE SCALE GENOMIC DNA]</scope>
    <source>
        <strain evidence="6">ZS-35-S2</strain>
    </source>
</reference>
<evidence type="ECO:0000256" key="3">
    <source>
        <dbReference type="SAM" id="SignalP"/>
    </source>
</evidence>
<feature type="domain" description="Solute-binding protein family 5" evidence="4">
    <location>
        <begin position="82"/>
        <end position="451"/>
    </location>
</feature>
<gene>
    <name evidence="5" type="ORF">ACFSKQ_17890</name>
</gene>
<organism evidence="5 6">
    <name type="scientific">Aureimonas populi</name>
    <dbReference type="NCBI Taxonomy" id="1701758"/>
    <lineage>
        <taxon>Bacteria</taxon>
        <taxon>Pseudomonadati</taxon>
        <taxon>Pseudomonadota</taxon>
        <taxon>Alphaproteobacteria</taxon>
        <taxon>Hyphomicrobiales</taxon>
        <taxon>Aurantimonadaceae</taxon>
        <taxon>Aureimonas</taxon>
    </lineage>
</organism>
<dbReference type="PIRSF" id="PIRSF002741">
    <property type="entry name" value="MppA"/>
    <property type="match status" value="1"/>
</dbReference>
<feature type="signal peptide" evidence="3">
    <location>
        <begin position="1"/>
        <end position="28"/>
    </location>
</feature>
<dbReference type="Gene3D" id="3.40.190.10">
    <property type="entry name" value="Periplasmic binding protein-like II"/>
    <property type="match status" value="1"/>
</dbReference>